<reference evidence="1 2" key="1">
    <citation type="submission" date="2023-01" db="EMBL/GenBank/DDBJ databases">
        <title>Analysis of 21 Apiospora genomes using comparative genomics revels a genus with tremendous synthesis potential of carbohydrate active enzymes and secondary metabolites.</title>
        <authorList>
            <person name="Sorensen T."/>
        </authorList>
    </citation>
    <scope>NUCLEOTIDE SEQUENCE [LARGE SCALE GENOMIC DNA]</scope>
    <source>
        <strain evidence="1 2">CBS 24483</strain>
    </source>
</reference>
<comment type="caution">
    <text evidence="1">The sequence shown here is derived from an EMBL/GenBank/DDBJ whole genome shotgun (WGS) entry which is preliminary data.</text>
</comment>
<keyword evidence="2" id="KW-1185">Reference proteome</keyword>
<name>A0ABR1QZH9_9PEZI</name>
<proteinExistence type="predicted"/>
<dbReference type="RefSeq" id="XP_066707416.1">
    <property type="nucleotide sequence ID" value="XM_066838523.1"/>
</dbReference>
<sequence length="124" mass="13778">MVQSATVPLEDRTVDQKADRKKFFGRFRSELDLGLDDEGEMDGDLELHAHLGCEVEGLLATLSGFLALIQIGPQRKDLLLLLVDVADELQQSALGILQPFGNLSTHVSMLRSSEKPRMTRGFLR</sequence>
<dbReference type="GeneID" id="92071585"/>
<dbReference type="EMBL" id="JAQQWE010000001">
    <property type="protein sequence ID" value="KAK7968024.1"/>
    <property type="molecule type" value="Genomic_DNA"/>
</dbReference>
<gene>
    <name evidence="1" type="ORF">PG986_002301</name>
</gene>
<organism evidence="1 2">
    <name type="scientific">Apiospora aurea</name>
    <dbReference type="NCBI Taxonomy" id="335848"/>
    <lineage>
        <taxon>Eukaryota</taxon>
        <taxon>Fungi</taxon>
        <taxon>Dikarya</taxon>
        <taxon>Ascomycota</taxon>
        <taxon>Pezizomycotina</taxon>
        <taxon>Sordariomycetes</taxon>
        <taxon>Xylariomycetidae</taxon>
        <taxon>Amphisphaeriales</taxon>
        <taxon>Apiosporaceae</taxon>
        <taxon>Apiospora</taxon>
    </lineage>
</organism>
<protein>
    <submittedName>
        <fullName evidence="1">Uncharacterized protein</fullName>
    </submittedName>
</protein>
<dbReference type="Proteomes" id="UP001391051">
    <property type="component" value="Unassembled WGS sequence"/>
</dbReference>
<evidence type="ECO:0000313" key="1">
    <source>
        <dbReference type="EMBL" id="KAK7968024.1"/>
    </source>
</evidence>
<evidence type="ECO:0000313" key="2">
    <source>
        <dbReference type="Proteomes" id="UP001391051"/>
    </source>
</evidence>
<accession>A0ABR1QZH9</accession>